<evidence type="ECO:0000256" key="4">
    <source>
        <dbReference type="ARBA" id="ARBA00023136"/>
    </source>
</evidence>
<evidence type="ECO:0000256" key="3">
    <source>
        <dbReference type="ARBA" id="ARBA00022679"/>
    </source>
</evidence>
<dbReference type="GO" id="GO:0008654">
    <property type="term" value="P:phospholipid biosynthetic process"/>
    <property type="evidence" value="ECO:0007669"/>
    <property type="project" value="TreeGrafter"/>
</dbReference>
<keyword evidence="8" id="KW-1185">Reference proteome</keyword>
<evidence type="ECO:0000256" key="1">
    <source>
        <dbReference type="ARBA" id="ARBA00004184"/>
    </source>
</evidence>
<dbReference type="CDD" id="cd07993">
    <property type="entry name" value="LPLAT_DHAPAT-like"/>
    <property type="match status" value="1"/>
</dbReference>
<dbReference type="InterPro" id="IPR002123">
    <property type="entry name" value="Plipid/glycerol_acylTrfase"/>
</dbReference>
<comment type="subcellular location">
    <subcellularLocation>
        <location evidence="1">Endomembrane system</location>
        <topology evidence="1">Peripheral membrane protein</topology>
    </subcellularLocation>
</comment>
<comment type="similarity">
    <text evidence="2">Belongs to the GPAT/DAPAT family.</text>
</comment>
<dbReference type="OrthoDB" id="10255570at2759"/>
<comment type="caution">
    <text evidence="7">The sequence shown here is derived from an EMBL/GenBank/DDBJ whole genome shotgun (WGS) entry which is preliminary data.</text>
</comment>
<evidence type="ECO:0000259" key="6">
    <source>
        <dbReference type="SMART" id="SM00563"/>
    </source>
</evidence>
<evidence type="ECO:0000256" key="5">
    <source>
        <dbReference type="ARBA" id="ARBA00023315"/>
    </source>
</evidence>
<reference evidence="7 8" key="1">
    <citation type="submission" date="2016-07" db="EMBL/GenBank/DDBJ databases">
        <title>Pervasive Adenine N6-methylation of Active Genes in Fungi.</title>
        <authorList>
            <consortium name="DOE Joint Genome Institute"/>
            <person name="Mondo S.J."/>
            <person name="Dannebaum R.O."/>
            <person name="Kuo R.C."/>
            <person name="Labutti K."/>
            <person name="Haridas S."/>
            <person name="Kuo A."/>
            <person name="Salamov A."/>
            <person name="Ahrendt S.R."/>
            <person name="Lipzen A."/>
            <person name="Sullivan W."/>
            <person name="Andreopoulos W.B."/>
            <person name="Clum A."/>
            <person name="Lindquist E."/>
            <person name="Daum C."/>
            <person name="Ramamoorthy G.K."/>
            <person name="Gryganskyi A."/>
            <person name="Culley D."/>
            <person name="Magnuson J.K."/>
            <person name="James T.Y."/>
            <person name="O'Malley M.A."/>
            <person name="Stajich J.E."/>
            <person name="Spatafora J.W."/>
            <person name="Visel A."/>
            <person name="Grigoriev I.V."/>
        </authorList>
    </citation>
    <scope>NUCLEOTIDE SEQUENCE [LARGE SCALE GENOMIC DNA]</scope>
    <source>
        <strain evidence="7 8">62-1032</strain>
    </source>
</reference>
<dbReference type="STRING" id="106004.A0A1Y2G004"/>
<dbReference type="Pfam" id="PF01553">
    <property type="entry name" value="Acyltransferase"/>
    <property type="match status" value="1"/>
</dbReference>
<proteinExistence type="inferred from homology"/>
<dbReference type="GO" id="GO:0031966">
    <property type="term" value="C:mitochondrial membrane"/>
    <property type="evidence" value="ECO:0007669"/>
    <property type="project" value="TreeGrafter"/>
</dbReference>
<dbReference type="SMART" id="SM00563">
    <property type="entry name" value="PlsC"/>
    <property type="match status" value="1"/>
</dbReference>
<name>A0A1Y2G004_9BASI</name>
<dbReference type="GO" id="GO:0019432">
    <property type="term" value="P:triglyceride biosynthetic process"/>
    <property type="evidence" value="ECO:0007669"/>
    <property type="project" value="TreeGrafter"/>
</dbReference>
<gene>
    <name evidence="7" type="ORF">BCR35DRAFT_275570</name>
</gene>
<evidence type="ECO:0000313" key="8">
    <source>
        <dbReference type="Proteomes" id="UP000193467"/>
    </source>
</evidence>
<dbReference type="SUPFAM" id="SSF69593">
    <property type="entry name" value="Glycerol-3-phosphate (1)-acyltransferase"/>
    <property type="match status" value="1"/>
</dbReference>
<dbReference type="GO" id="GO:0004366">
    <property type="term" value="F:glycerol-3-phosphate O-acyltransferase activity"/>
    <property type="evidence" value="ECO:0007669"/>
    <property type="project" value="TreeGrafter"/>
</dbReference>
<feature type="domain" description="Phospholipid/glycerol acyltransferase" evidence="6">
    <location>
        <begin position="237"/>
        <end position="364"/>
    </location>
</feature>
<accession>A0A1Y2G004</accession>
<dbReference type="InterPro" id="IPR022284">
    <property type="entry name" value="GPAT/DHAPAT"/>
</dbReference>
<evidence type="ECO:0000313" key="7">
    <source>
        <dbReference type="EMBL" id="ORY89766.1"/>
    </source>
</evidence>
<dbReference type="Pfam" id="PF19277">
    <property type="entry name" value="GPAT_C"/>
    <property type="match status" value="1"/>
</dbReference>
<dbReference type="GO" id="GO:0006631">
    <property type="term" value="P:fatty acid metabolic process"/>
    <property type="evidence" value="ECO:0007669"/>
    <property type="project" value="TreeGrafter"/>
</dbReference>
<keyword evidence="5 7" id="KW-0012">Acyltransferase</keyword>
<keyword evidence="3 7" id="KW-0808">Transferase</keyword>
<evidence type="ECO:0000256" key="2">
    <source>
        <dbReference type="ARBA" id="ARBA00007937"/>
    </source>
</evidence>
<protein>
    <submittedName>
        <fullName evidence="7">Acyltransferase-domain-containing protein</fullName>
    </submittedName>
</protein>
<dbReference type="AlphaFoldDB" id="A0A1Y2G004"/>
<dbReference type="InParanoid" id="A0A1Y2G004"/>
<dbReference type="PANTHER" id="PTHR12563:SF17">
    <property type="entry name" value="DIHYDROXYACETONE PHOSPHATE ACYLTRANSFERASE"/>
    <property type="match status" value="1"/>
</dbReference>
<dbReference type="GO" id="GO:0006072">
    <property type="term" value="P:glycerol-3-phosphate metabolic process"/>
    <property type="evidence" value="ECO:0007669"/>
    <property type="project" value="TreeGrafter"/>
</dbReference>
<dbReference type="GO" id="GO:0012505">
    <property type="term" value="C:endomembrane system"/>
    <property type="evidence" value="ECO:0007669"/>
    <property type="project" value="UniProtKB-SubCell"/>
</dbReference>
<keyword evidence="4" id="KW-0472">Membrane</keyword>
<organism evidence="7 8">
    <name type="scientific">Leucosporidium creatinivorum</name>
    <dbReference type="NCBI Taxonomy" id="106004"/>
    <lineage>
        <taxon>Eukaryota</taxon>
        <taxon>Fungi</taxon>
        <taxon>Dikarya</taxon>
        <taxon>Basidiomycota</taxon>
        <taxon>Pucciniomycotina</taxon>
        <taxon>Microbotryomycetes</taxon>
        <taxon>Leucosporidiales</taxon>
        <taxon>Leucosporidium</taxon>
    </lineage>
</organism>
<dbReference type="InterPro" id="IPR041728">
    <property type="entry name" value="GPAT/DHAPAT_LPLAT"/>
</dbReference>
<dbReference type="Proteomes" id="UP000193467">
    <property type="component" value="Unassembled WGS sequence"/>
</dbReference>
<sequence>MAPRRASGDLAPASSSIQDDVLISTDFQPRLRRGTSVSTTDSPFSFTSLAPPSARVVQEAQKLELVLQDKVVAGGSATRDLFAGHAAHVRNDPIEFSKQLSLWASGTGWRSYTEYIGGRIMYEGYSLKQIKAITESPQVTAKIRQLSEERLEALHLPPEVDRQEKLASLERQLREVVLEVADGLVAKMDSVRFLRFFGASVNNILVRMYDQGIHISLPEYAAFREVAVEAAKRKQSLLILPCHKSHIDYLTMSWLFFRCGLSLPHIVAGANLNMPILGSWLQKCGAFFIRRSFGDDALYPVVVKEYIEQLVEQGMNIECFIEGGRSRTGKLLPPKLGILKYVVEALQNGRTDDVWIAPVSVQYDKVIETESYVNELLGNPKEKETLTGLLLNTRVIQLQLGRIDVRFKKPYSLKEWLNKQTDRREIKLSTSTNPPLDRRTEQAKLLRALGYQVLADINSAAVIMPAGLVGAVMLTIRGRGVGKQELVERVGWLRSTIEARGGRVADFAGMDLESVVDRALVVLKDLIGEHKGLIEPTYYPANRFELSFYRNQVIHLFVSESMLCAALYTHVKAGGAAPSQRMPTKDVLAELHFLSRLLQHEFVYGTEGLEANAAATIAQLERDEVILIEGDLLGLSPKERASGRNNYDFYCFLLWPFIETYWLAAVSLFALTPLEAPPNSTDNVAWFAEKEFHKSAQLLGKNAHFQGDISYLEAINQATLANAFQRIVDLGVIITRRSSPSAGKSIPIMALHPKWVPERLPNGQIAPHGRLWDFLSHLGAFRREGKNRRDSATVSTRMFRHCSAIAPPIVEWGPFTATEALSDFWKTKPQL</sequence>
<dbReference type="EMBL" id="MCGR01000005">
    <property type="protein sequence ID" value="ORY89766.1"/>
    <property type="molecule type" value="Genomic_DNA"/>
</dbReference>
<dbReference type="PANTHER" id="PTHR12563">
    <property type="entry name" value="GLYCEROL-3-PHOSPHATE ACYLTRANSFERASE"/>
    <property type="match status" value="1"/>
</dbReference>
<dbReference type="InterPro" id="IPR045520">
    <property type="entry name" value="GPAT/DHAPAT_C"/>
</dbReference>